<evidence type="ECO:0008006" key="4">
    <source>
        <dbReference type="Google" id="ProtNLM"/>
    </source>
</evidence>
<dbReference type="EMBL" id="JNBY01000169">
    <property type="protein sequence ID" value="KDN80586.1"/>
    <property type="molecule type" value="Genomic_DNA"/>
</dbReference>
<evidence type="ECO:0000313" key="3">
    <source>
        <dbReference type="Proteomes" id="UP000027178"/>
    </source>
</evidence>
<dbReference type="RefSeq" id="WP_051653829.1">
    <property type="nucleotide sequence ID" value="NZ_KK853997.1"/>
</dbReference>
<dbReference type="PATRIC" id="fig|1348663.4.peg.7381"/>
<dbReference type="HOGENOM" id="CLU_764445_0_0_11"/>
<comment type="caution">
    <text evidence="2">The sequence shown here is derived from an EMBL/GenBank/DDBJ whole genome shotgun (WGS) entry which is preliminary data.</text>
</comment>
<organism evidence="2 3">
    <name type="scientific">Kitasatospora cheerisanensis KCTC 2395</name>
    <dbReference type="NCBI Taxonomy" id="1348663"/>
    <lineage>
        <taxon>Bacteria</taxon>
        <taxon>Bacillati</taxon>
        <taxon>Actinomycetota</taxon>
        <taxon>Actinomycetes</taxon>
        <taxon>Kitasatosporales</taxon>
        <taxon>Streptomycetaceae</taxon>
        <taxon>Kitasatospora</taxon>
    </lineage>
</organism>
<evidence type="ECO:0000313" key="2">
    <source>
        <dbReference type="EMBL" id="KDN80586.1"/>
    </source>
</evidence>
<gene>
    <name evidence="2" type="ORF">KCH_76350</name>
</gene>
<reference evidence="2 3" key="1">
    <citation type="submission" date="2014-05" db="EMBL/GenBank/DDBJ databases">
        <title>Draft Genome Sequence of Kitasatospora cheerisanensis KCTC 2395.</title>
        <authorList>
            <person name="Nam D.H."/>
        </authorList>
    </citation>
    <scope>NUCLEOTIDE SEQUENCE [LARGE SCALE GENOMIC DNA]</scope>
    <source>
        <strain evidence="2 3">KCTC 2395</strain>
    </source>
</reference>
<sequence length="353" mass="38119">MLEPDGARREDIRSRGLKAVTTYREAAALGPAFWDVCTPTSSHVHVLESIHQVDRAAAVVVEKPVCDMLDADRLRTVLERHRGPVVVNENYCSSAVAAQVRDLELRATRTVVEMTKDRRNDFLSGRFVDRTLGALGYEGPHLLAVARHLGDGKPEVLETVEMDALLLRPGGPADPVVLQGQGSACVRYRSAQGRTVELYTSLAGVIGHPTAPPTPPRRPPHRAAHPGEPAPHPGGPEHRPGPHPTRYRIAAVDGTTPDGTPHRVIGLYEPLPALQRGTGAVRVLREGEPAAPALLVSDDTMTSHLARVLAHFAGTAPNPCPVEQAPADCSLLHDWARRGMHRLPTRPVPTARS</sequence>
<dbReference type="AlphaFoldDB" id="A0A066YR76"/>
<dbReference type="eggNOG" id="COG0673">
    <property type="taxonomic scope" value="Bacteria"/>
</dbReference>
<keyword evidence="3" id="KW-1185">Reference proteome</keyword>
<proteinExistence type="predicted"/>
<feature type="region of interest" description="Disordered" evidence="1">
    <location>
        <begin position="205"/>
        <end position="246"/>
    </location>
</feature>
<name>A0A066YR76_9ACTN</name>
<evidence type="ECO:0000256" key="1">
    <source>
        <dbReference type="SAM" id="MobiDB-lite"/>
    </source>
</evidence>
<accession>A0A066YR76</accession>
<dbReference type="OrthoDB" id="4029034at2"/>
<protein>
    <recommendedName>
        <fullName evidence="4">Gfo/Idh/MocA-like oxidoreductase N-terminal domain-containing protein</fullName>
    </recommendedName>
</protein>
<dbReference type="Gene3D" id="3.40.50.720">
    <property type="entry name" value="NAD(P)-binding Rossmann-like Domain"/>
    <property type="match status" value="1"/>
</dbReference>
<dbReference type="Proteomes" id="UP000027178">
    <property type="component" value="Unassembled WGS sequence"/>
</dbReference>